<dbReference type="KEGG" id="lalw:BTM29_01070"/>
<dbReference type="InterPro" id="IPR058532">
    <property type="entry name" value="YjbR/MT2646/Rv2570-like"/>
</dbReference>
<dbReference type="STRING" id="1847728.BTM29_01070"/>
<dbReference type="Pfam" id="PF04237">
    <property type="entry name" value="YjbR"/>
    <property type="match status" value="1"/>
</dbReference>
<evidence type="ECO:0000313" key="1">
    <source>
        <dbReference type="EMBL" id="APX73299.1"/>
    </source>
</evidence>
<dbReference type="SUPFAM" id="SSF142906">
    <property type="entry name" value="YjbR-like"/>
    <property type="match status" value="1"/>
</dbReference>
<dbReference type="Proteomes" id="UP000187499">
    <property type="component" value="Chromosome"/>
</dbReference>
<name>A0A1P8Q622_9LACO</name>
<keyword evidence="2" id="KW-1185">Reference proteome</keyword>
<dbReference type="AlphaFoldDB" id="A0A1P8Q622"/>
<dbReference type="PANTHER" id="PTHR35145">
    <property type="entry name" value="CYTOPLASMIC PROTEIN-RELATED"/>
    <property type="match status" value="1"/>
</dbReference>
<gene>
    <name evidence="1" type="ORF">BTM29_01070</name>
</gene>
<evidence type="ECO:0000313" key="2">
    <source>
        <dbReference type="Proteomes" id="UP000187499"/>
    </source>
</evidence>
<dbReference type="InterPro" id="IPR038056">
    <property type="entry name" value="YjbR-like_sf"/>
</dbReference>
<dbReference type="PANTHER" id="PTHR35145:SF1">
    <property type="entry name" value="CYTOPLASMIC PROTEIN"/>
    <property type="match status" value="1"/>
</dbReference>
<protein>
    <recommendedName>
        <fullName evidence="3">MmcQ family protein</fullName>
    </recommendedName>
</protein>
<dbReference type="Gene3D" id="3.90.1150.30">
    <property type="match status" value="1"/>
</dbReference>
<dbReference type="EMBL" id="CP019323">
    <property type="protein sequence ID" value="APX73299.1"/>
    <property type="molecule type" value="Genomic_DNA"/>
</dbReference>
<organism evidence="1 2">
    <name type="scientific">Companilactobacillus allii</name>
    <dbReference type="NCBI Taxonomy" id="1847728"/>
    <lineage>
        <taxon>Bacteria</taxon>
        <taxon>Bacillati</taxon>
        <taxon>Bacillota</taxon>
        <taxon>Bacilli</taxon>
        <taxon>Lactobacillales</taxon>
        <taxon>Lactobacillaceae</taxon>
        <taxon>Companilactobacillus</taxon>
    </lineage>
</organism>
<reference evidence="2" key="1">
    <citation type="submission" date="2016-12" db="EMBL/GenBank/DDBJ databases">
        <authorList>
            <person name="Jung M.Y."/>
            <person name="Lee S.H."/>
        </authorList>
    </citation>
    <scope>NUCLEOTIDE SEQUENCE [LARGE SCALE GENOMIC DNA]</scope>
    <source>
        <strain evidence="2">WiKim39</strain>
    </source>
</reference>
<proteinExistence type="predicted"/>
<sequence length="222" mass="25959">MTDNLLKNKKLNSKKAIIFGFKKMNDNLLIYQTDILNQQFQLIITLNANSELTTKLIEISDGNEYRLHLDPSATGSFVNSVRNEFLGVINEIVDNCFDTDIFKNSQTKQVIEYVNDTYDTELEFLWEKFPNYAALRRLDNKKWYGLLMIVNAKKIGLDIDGDVEVLDLRIDTDKMEQTIDNKTFFPGYHMNKKHWYAIYLNDGISNEELFQRINNSYILADK</sequence>
<dbReference type="InterPro" id="IPR007351">
    <property type="entry name" value="YjbR"/>
</dbReference>
<evidence type="ECO:0008006" key="3">
    <source>
        <dbReference type="Google" id="ProtNLM"/>
    </source>
</evidence>
<accession>A0A1P8Q622</accession>